<dbReference type="EMBL" id="JABXYM010000001">
    <property type="protein sequence ID" value="MCR6095646.1"/>
    <property type="molecule type" value="Genomic_DNA"/>
</dbReference>
<keyword evidence="2" id="KW-1185">Reference proteome</keyword>
<dbReference type="Proteomes" id="UP001057753">
    <property type="component" value="Unassembled WGS sequence"/>
</dbReference>
<accession>A0A9Q4AZJ3</accession>
<dbReference type="InterPro" id="IPR014253">
    <property type="entry name" value="Spore_coat_YsxE"/>
</dbReference>
<dbReference type="Gene3D" id="3.30.200.20">
    <property type="entry name" value="Phosphorylase Kinase, domain 1"/>
    <property type="match status" value="1"/>
</dbReference>
<protein>
    <submittedName>
        <fullName evidence="1">Spore coat protein YsxE</fullName>
    </submittedName>
</protein>
<gene>
    <name evidence="1" type="primary">ysxE</name>
    <name evidence="1" type="ORF">HXA33_03745</name>
</gene>
<sequence>MNKNESQFMKTMGPVLFHYDLQPTHITSKGNVHKLVTHYGTFALKRTTMTQEQAEWFVHVMRKLERIDFPFFVPVLPTKYGDYTVFDGQFIYYLMPWYEDHHTFRHGSDPEEALLEELAKLHGLTERSRDTETQPLEKSFQQLKERWDLRKLEMEKYIDEMEKHTYYSPFELTLLTHFERTKQVAAEAEKYLEKWLDTAKDKKHQRSVLCHGRPNRSHACFDEYGTAYFINFERAVQDTPARDTALLFRHLFQVRPWDEHDGKHWLSIYEKHFAFFDDEKYLFMSYLLFPENIYQMVDHFKSPSRQKSEMHLVMQLERRLLTMKRIFRFVNSISKPS</sequence>
<dbReference type="RefSeq" id="WP_257820401.1">
    <property type="nucleotide sequence ID" value="NZ_JABXYM010000001.1"/>
</dbReference>
<name>A0A9Q4AZJ3_SALAG</name>
<organism evidence="1 2">
    <name type="scientific">Salipaludibacillus agaradhaerens</name>
    <name type="common">Bacillus agaradhaerens</name>
    <dbReference type="NCBI Taxonomy" id="76935"/>
    <lineage>
        <taxon>Bacteria</taxon>
        <taxon>Bacillati</taxon>
        <taxon>Bacillota</taxon>
        <taxon>Bacilli</taxon>
        <taxon>Bacillales</taxon>
        <taxon>Bacillaceae</taxon>
    </lineage>
</organism>
<dbReference type="InterPro" id="IPR047175">
    <property type="entry name" value="CotS-like"/>
</dbReference>
<dbReference type="Gene3D" id="3.90.1200.10">
    <property type="match status" value="1"/>
</dbReference>
<dbReference type="InterPro" id="IPR011009">
    <property type="entry name" value="Kinase-like_dom_sf"/>
</dbReference>
<reference evidence="1" key="1">
    <citation type="submission" date="2020-06" db="EMBL/GenBank/DDBJ databases">
        <title>Insight into the genomes of haloalkaliphilic bacilli from Kenyan soda lakes.</title>
        <authorList>
            <person name="Mwirichia R."/>
            <person name="Villamizar G.C."/>
            <person name="Poehlein A."/>
            <person name="Mugweru J."/>
            <person name="Kipnyargis A."/>
            <person name="Kiplimo D."/>
            <person name="Orwa P."/>
            <person name="Daniel R."/>
        </authorList>
    </citation>
    <scope>NUCLEOTIDE SEQUENCE</scope>
    <source>
        <strain evidence="1">B1096_S55</strain>
    </source>
</reference>
<evidence type="ECO:0000313" key="2">
    <source>
        <dbReference type="Proteomes" id="UP001057753"/>
    </source>
</evidence>
<dbReference type="AlphaFoldDB" id="A0A9Q4AZJ3"/>
<dbReference type="SUPFAM" id="SSF56112">
    <property type="entry name" value="Protein kinase-like (PK-like)"/>
    <property type="match status" value="1"/>
</dbReference>
<proteinExistence type="predicted"/>
<dbReference type="NCBIfam" id="TIGR02904">
    <property type="entry name" value="spore_ysxE"/>
    <property type="match status" value="1"/>
</dbReference>
<dbReference type="GO" id="GO:0042601">
    <property type="term" value="C:endospore-forming forespore"/>
    <property type="evidence" value="ECO:0007669"/>
    <property type="project" value="TreeGrafter"/>
</dbReference>
<dbReference type="PANTHER" id="PTHR39179">
    <property type="entry name" value="SPORE COAT PROTEIN I"/>
    <property type="match status" value="1"/>
</dbReference>
<dbReference type="PANTHER" id="PTHR39179:SF3">
    <property type="entry name" value="COTS-RELATED PROTEIN"/>
    <property type="match status" value="1"/>
</dbReference>
<keyword evidence="1" id="KW-0946">Virion</keyword>
<evidence type="ECO:0000313" key="1">
    <source>
        <dbReference type="EMBL" id="MCR6095646.1"/>
    </source>
</evidence>
<keyword evidence="1" id="KW-0167">Capsid protein</keyword>
<comment type="caution">
    <text evidence="1">The sequence shown here is derived from an EMBL/GenBank/DDBJ whole genome shotgun (WGS) entry which is preliminary data.</text>
</comment>